<evidence type="ECO:0000313" key="1">
    <source>
        <dbReference type="EMBL" id="RYR10710.1"/>
    </source>
</evidence>
<organism evidence="1 2">
    <name type="scientific">Arachis hypogaea</name>
    <name type="common">Peanut</name>
    <dbReference type="NCBI Taxonomy" id="3818"/>
    <lineage>
        <taxon>Eukaryota</taxon>
        <taxon>Viridiplantae</taxon>
        <taxon>Streptophyta</taxon>
        <taxon>Embryophyta</taxon>
        <taxon>Tracheophyta</taxon>
        <taxon>Spermatophyta</taxon>
        <taxon>Magnoliopsida</taxon>
        <taxon>eudicotyledons</taxon>
        <taxon>Gunneridae</taxon>
        <taxon>Pentapetalae</taxon>
        <taxon>rosids</taxon>
        <taxon>fabids</taxon>
        <taxon>Fabales</taxon>
        <taxon>Fabaceae</taxon>
        <taxon>Papilionoideae</taxon>
        <taxon>50 kb inversion clade</taxon>
        <taxon>dalbergioids sensu lato</taxon>
        <taxon>Dalbergieae</taxon>
        <taxon>Pterocarpus clade</taxon>
        <taxon>Arachis</taxon>
    </lineage>
</organism>
<comment type="caution">
    <text evidence="1">The sequence shown here is derived from an EMBL/GenBank/DDBJ whole genome shotgun (WGS) entry which is preliminary data.</text>
</comment>
<keyword evidence="2" id="KW-1185">Reference proteome</keyword>
<sequence>MRIFNHSNGNLNVGFIAWEERLQKAFLPINHITKKIAQKVNGYKRYEKIHEMNHVIWNSFTKDAFDRNWNNFLQNMEL</sequence>
<proteinExistence type="predicted"/>
<accession>A0A444Z956</accession>
<dbReference type="EMBL" id="SDMP01000015">
    <property type="protein sequence ID" value="RYR10710.1"/>
    <property type="molecule type" value="Genomic_DNA"/>
</dbReference>
<name>A0A444Z956_ARAHY</name>
<gene>
    <name evidence="1" type="ORF">Ahy_B05g079188</name>
</gene>
<reference evidence="1 2" key="1">
    <citation type="submission" date="2019-01" db="EMBL/GenBank/DDBJ databases">
        <title>Sequencing of cultivated peanut Arachis hypogaea provides insights into genome evolution and oil improvement.</title>
        <authorList>
            <person name="Chen X."/>
        </authorList>
    </citation>
    <scope>NUCLEOTIDE SEQUENCE [LARGE SCALE GENOMIC DNA]</scope>
    <source>
        <strain evidence="2">cv. Fuhuasheng</strain>
        <tissue evidence="1">Leaves</tissue>
    </source>
</reference>
<evidence type="ECO:0008006" key="3">
    <source>
        <dbReference type="Google" id="ProtNLM"/>
    </source>
</evidence>
<protein>
    <recommendedName>
        <fullName evidence="3">Protein FAR1-RELATED SEQUENCE</fullName>
    </recommendedName>
</protein>
<dbReference type="Proteomes" id="UP000289738">
    <property type="component" value="Chromosome B05"/>
</dbReference>
<dbReference type="AlphaFoldDB" id="A0A444Z956"/>
<evidence type="ECO:0000313" key="2">
    <source>
        <dbReference type="Proteomes" id="UP000289738"/>
    </source>
</evidence>